<evidence type="ECO:0000313" key="4">
    <source>
        <dbReference type="Proteomes" id="UP000061457"/>
    </source>
</evidence>
<dbReference type="KEGG" id="pphe:PP2015_1087"/>
<dbReference type="AlphaFoldDB" id="A0A0S2K0N6"/>
<keyword evidence="3" id="KW-0032">Aminotransferase</keyword>
<feature type="domain" description="Aminotransferase class V" evidence="2">
    <location>
        <begin position="88"/>
        <end position="338"/>
    </location>
</feature>
<protein>
    <submittedName>
        <fullName evidence="3">Aminotransferase class V</fullName>
    </submittedName>
</protein>
<reference evidence="3 4" key="1">
    <citation type="submission" date="2015-11" db="EMBL/GenBank/DDBJ databases">
        <authorList>
            <person name="Zhang Y."/>
            <person name="Guo Z."/>
        </authorList>
    </citation>
    <scope>NUCLEOTIDE SEQUENCE [LARGE SCALE GENOMIC DNA]</scope>
    <source>
        <strain evidence="3 4">KCTC 12086</strain>
    </source>
</reference>
<dbReference type="InterPro" id="IPR015424">
    <property type="entry name" value="PyrdxlP-dep_Trfase"/>
</dbReference>
<name>A0A0S2K0N6_9GAMM</name>
<evidence type="ECO:0000256" key="1">
    <source>
        <dbReference type="ARBA" id="ARBA00022898"/>
    </source>
</evidence>
<dbReference type="Proteomes" id="UP000061457">
    <property type="component" value="Chromosome I"/>
</dbReference>
<dbReference type="InterPro" id="IPR000192">
    <property type="entry name" value="Aminotrans_V_dom"/>
</dbReference>
<dbReference type="InterPro" id="IPR015422">
    <property type="entry name" value="PyrdxlP-dep_Trfase_small"/>
</dbReference>
<keyword evidence="3" id="KW-0808">Transferase</keyword>
<dbReference type="OrthoDB" id="9780430at2"/>
<dbReference type="Gene3D" id="3.40.640.10">
    <property type="entry name" value="Type I PLP-dependent aspartate aminotransferase-like (Major domain)"/>
    <property type="match status" value="1"/>
</dbReference>
<gene>
    <name evidence="3" type="ORF">PP2015_1087</name>
</gene>
<keyword evidence="4" id="KW-1185">Reference proteome</keyword>
<dbReference type="Gene3D" id="3.90.1150.10">
    <property type="entry name" value="Aspartate Aminotransferase, domain 1"/>
    <property type="match status" value="1"/>
</dbReference>
<keyword evidence="1" id="KW-0663">Pyridoxal phosphate</keyword>
<dbReference type="STRING" id="161398.PP2015_1087"/>
<accession>A0A0S2K0N6</accession>
<dbReference type="Pfam" id="PF00266">
    <property type="entry name" value="Aminotran_5"/>
    <property type="match status" value="1"/>
</dbReference>
<dbReference type="PATRIC" id="fig|161398.10.peg.1107"/>
<dbReference type="PANTHER" id="PTHR43586:SF4">
    <property type="entry name" value="ISOPENICILLIN N EPIMERASE"/>
    <property type="match status" value="1"/>
</dbReference>
<organism evidence="3 4">
    <name type="scientific">Pseudoalteromonas phenolica</name>
    <dbReference type="NCBI Taxonomy" id="161398"/>
    <lineage>
        <taxon>Bacteria</taxon>
        <taxon>Pseudomonadati</taxon>
        <taxon>Pseudomonadota</taxon>
        <taxon>Gammaproteobacteria</taxon>
        <taxon>Alteromonadales</taxon>
        <taxon>Pseudoalteromonadaceae</taxon>
        <taxon>Pseudoalteromonas</taxon>
    </lineage>
</organism>
<dbReference type="EMBL" id="CP013187">
    <property type="protein sequence ID" value="ALO41603.1"/>
    <property type="molecule type" value="Genomic_DNA"/>
</dbReference>
<evidence type="ECO:0000313" key="3">
    <source>
        <dbReference type="EMBL" id="ALO41603.1"/>
    </source>
</evidence>
<proteinExistence type="predicted"/>
<sequence length="364" mass="40580">MKQDFVLPSDTYLLNHSVGRPLKSAENHFKQSYLSPWQDSGKEPWQAWLAIITEFQQVLGRLFNSSFMQFCPQVNLSSGLTKLIMALPELNENSVVLMSAQDFPSMGFAMQKALPAGVTIRYIPEHENITQIDVWQQHLTADVDLVFVSQAYSNTGQLAPVNDIVKFAKANQTLSIIDVAQSAGVIPLDLNKLDADFMIGSSVKWLCGGPGAAYLWLNQRHIKRLAPKDVGWFSHENPFEFDIHHFAYHDSALKFWGGTPSVAPYAFASHSIDYFAQLGDKLRGHNQNLIDLLIQHLGEQVVSPHDRNRRSGTVIINPTMGIEAAMAECTQAGISLDTRAHGIRVSPHIYNDESDILKLVTALK</sequence>
<evidence type="ECO:0000259" key="2">
    <source>
        <dbReference type="Pfam" id="PF00266"/>
    </source>
</evidence>
<dbReference type="PANTHER" id="PTHR43586">
    <property type="entry name" value="CYSTEINE DESULFURASE"/>
    <property type="match status" value="1"/>
</dbReference>
<dbReference type="InterPro" id="IPR015421">
    <property type="entry name" value="PyrdxlP-dep_Trfase_major"/>
</dbReference>
<dbReference type="GO" id="GO:0008483">
    <property type="term" value="F:transaminase activity"/>
    <property type="evidence" value="ECO:0007669"/>
    <property type="project" value="UniProtKB-KW"/>
</dbReference>
<dbReference type="SUPFAM" id="SSF53383">
    <property type="entry name" value="PLP-dependent transferases"/>
    <property type="match status" value="1"/>
</dbReference>